<feature type="domain" description="HTH lysR-type" evidence="5">
    <location>
        <begin position="5"/>
        <end position="62"/>
    </location>
</feature>
<proteinExistence type="inferred from homology"/>
<dbReference type="InterPro" id="IPR036390">
    <property type="entry name" value="WH_DNA-bd_sf"/>
</dbReference>
<dbReference type="InterPro" id="IPR058163">
    <property type="entry name" value="LysR-type_TF_proteobact-type"/>
</dbReference>
<dbReference type="Gene3D" id="3.40.190.290">
    <property type="match status" value="1"/>
</dbReference>
<dbReference type="GeneID" id="78362093"/>
<evidence type="ECO:0000313" key="7">
    <source>
        <dbReference type="Proteomes" id="UP000214610"/>
    </source>
</evidence>
<reference evidence="7" key="1">
    <citation type="submission" date="2017-05" db="EMBL/GenBank/DDBJ databases">
        <title>Improved OligoMM genomes.</title>
        <authorList>
            <person name="Garzetti D."/>
        </authorList>
    </citation>
    <scope>NUCLEOTIDE SEQUENCE [LARGE SCALE GENOMIC DNA]</scope>
    <source>
        <strain evidence="7">YL45</strain>
    </source>
</reference>
<dbReference type="Gene3D" id="1.10.10.10">
    <property type="entry name" value="Winged helix-like DNA-binding domain superfamily/Winged helix DNA-binding domain"/>
    <property type="match status" value="1"/>
</dbReference>
<dbReference type="InterPro" id="IPR036388">
    <property type="entry name" value="WH-like_DNA-bd_sf"/>
</dbReference>
<dbReference type="EMBL" id="NHMP01000008">
    <property type="protein sequence ID" value="OXE45630.1"/>
    <property type="molecule type" value="Genomic_DNA"/>
</dbReference>
<keyword evidence="4" id="KW-0804">Transcription</keyword>
<evidence type="ECO:0000256" key="4">
    <source>
        <dbReference type="ARBA" id="ARBA00023163"/>
    </source>
</evidence>
<comment type="caution">
    <text evidence="6">The sequence shown here is derived from an EMBL/GenBank/DDBJ whole genome shotgun (WGS) entry which is preliminary data.</text>
</comment>
<dbReference type="GO" id="GO:0003677">
    <property type="term" value="F:DNA binding"/>
    <property type="evidence" value="ECO:0007669"/>
    <property type="project" value="UniProtKB-KW"/>
</dbReference>
<dbReference type="AlphaFoldDB" id="A0A227KFX4"/>
<evidence type="ECO:0000256" key="3">
    <source>
        <dbReference type="ARBA" id="ARBA00023125"/>
    </source>
</evidence>
<gene>
    <name evidence="6" type="ORF">ADH67_10785</name>
</gene>
<evidence type="ECO:0000259" key="5">
    <source>
        <dbReference type="PROSITE" id="PS50931"/>
    </source>
</evidence>
<evidence type="ECO:0000313" key="6">
    <source>
        <dbReference type="EMBL" id="OXE45630.1"/>
    </source>
</evidence>
<dbReference type="InterPro" id="IPR000847">
    <property type="entry name" value="LysR_HTH_N"/>
</dbReference>
<dbReference type="RefSeq" id="WP_066594120.1">
    <property type="nucleotide sequence ID" value="NZ_CAJTBZ010000003.1"/>
</dbReference>
<dbReference type="SUPFAM" id="SSF53850">
    <property type="entry name" value="Periplasmic binding protein-like II"/>
    <property type="match status" value="1"/>
</dbReference>
<dbReference type="Proteomes" id="UP000214610">
    <property type="component" value="Unassembled WGS sequence"/>
</dbReference>
<keyword evidence="2" id="KW-0805">Transcription regulation</keyword>
<keyword evidence="7" id="KW-1185">Reference proteome</keyword>
<dbReference type="Pfam" id="PF00126">
    <property type="entry name" value="HTH_1"/>
    <property type="match status" value="1"/>
</dbReference>
<dbReference type="PROSITE" id="PS50931">
    <property type="entry name" value="HTH_LYSR"/>
    <property type="match status" value="1"/>
</dbReference>
<keyword evidence="3" id="KW-0238">DNA-binding</keyword>
<accession>A0A227KFX4</accession>
<name>A0A227KFX4_9BURK</name>
<comment type="similarity">
    <text evidence="1">Belongs to the LysR transcriptional regulatory family.</text>
</comment>
<evidence type="ECO:0000256" key="1">
    <source>
        <dbReference type="ARBA" id="ARBA00009437"/>
    </source>
</evidence>
<dbReference type="PANTHER" id="PTHR30537:SF5">
    <property type="entry name" value="HTH-TYPE TRANSCRIPTIONAL ACTIVATOR TTDR-RELATED"/>
    <property type="match status" value="1"/>
</dbReference>
<dbReference type="InterPro" id="IPR005119">
    <property type="entry name" value="LysR_subst-bd"/>
</dbReference>
<evidence type="ECO:0000256" key="2">
    <source>
        <dbReference type="ARBA" id="ARBA00023015"/>
    </source>
</evidence>
<protein>
    <submittedName>
        <fullName evidence="6">LysR family transcriptional regulator</fullName>
    </submittedName>
</protein>
<organism evidence="6 7">
    <name type="scientific">Turicimonas muris</name>
    <dbReference type="NCBI Taxonomy" id="1796652"/>
    <lineage>
        <taxon>Bacteria</taxon>
        <taxon>Pseudomonadati</taxon>
        <taxon>Pseudomonadota</taxon>
        <taxon>Betaproteobacteria</taxon>
        <taxon>Burkholderiales</taxon>
        <taxon>Sutterellaceae</taxon>
        <taxon>Turicimonas</taxon>
    </lineage>
</organism>
<sequence>MDRRFDLEAWRHFVLVAENGGLNLAANVHNIEPSTLSRSIKSLEASLGRPLFVHGKRPLSLTIFGQEALKEAQKLLAQHRVMLETLLSSKEKMEGVIRLAIPGGIGPGMVTPRILEFQQIYPNVEFDVVQLHKGAVLDQTFSDGETLPHLTVGYSTGGSLAGLVYRYVGKMDFIPCCSPRYLSQYGSPQDPDELVNHNGLIFKGSTRKPTEFLVKNGVRKLMSWDKIFTFETVVDMKNACLLGGGIAADIPLIHCIDELEAGTLKVVLNGWRRPSLGCYIFSPEQFWEYERVRVFGEWLARSQTEEIANLHRRFDQLGQDSCV</sequence>
<dbReference type="SUPFAM" id="SSF46785">
    <property type="entry name" value="Winged helix' DNA-binding domain"/>
    <property type="match status" value="1"/>
</dbReference>
<dbReference type="Pfam" id="PF03466">
    <property type="entry name" value="LysR_substrate"/>
    <property type="match status" value="1"/>
</dbReference>
<dbReference type="PANTHER" id="PTHR30537">
    <property type="entry name" value="HTH-TYPE TRANSCRIPTIONAL REGULATOR"/>
    <property type="match status" value="1"/>
</dbReference>
<dbReference type="GO" id="GO:0003700">
    <property type="term" value="F:DNA-binding transcription factor activity"/>
    <property type="evidence" value="ECO:0007669"/>
    <property type="project" value="InterPro"/>
</dbReference>